<accession>A0AAN5I3G9</accession>
<feature type="non-terminal residue" evidence="1">
    <location>
        <position position="1"/>
    </location>
</feature>
<keyword evidence="2" id="KW-1185">Reference proteome</keyword>
<sequence>NIIKYAVLSESIVPRDSSHSDSFHVILLTCIVQFVGSHDIAVTAVRDGPLGGISSPFGVGKLVTLPCPESRTARPAL</sequence>
<dbReference type="AlphaFoldDB" id="A0AAN5I3G9"/>
<evidence type="ECO:0000313" key="1">
    <source>
        <dbReference type="EMBL" id="GMR50115.1"/>
    </source>
</evidence>
<reference evidence="2" key="1">
    <citation type="submission" date="2022-10" db="EMBL/GenBank/DDBJ databases">
        <title>Genome assembly of Pristionchus species.</title>
        <authorList>
            <person name="Yoshida K."/>
            <person name="Sommer R.J."/>
        </authorList>
    </citation>
    <scope>NUCLEOTIDE SEQUENCE [LARGE SCALE GENOMIC DNA]</scope>
    <source>
        <strain evidence="2">RS5460</strain>
    </source>
</reference>
<feature type="non-terminal residue" evidence="1">
    <location>
        <position position="77"/>
    </location>
</feature>
<evidence type="ECO:0000313" key="2">
    <source>
        <dbReference type="Proteomes" id="UP001328107"/>
    </source>
</evidence>
<proteinExistence type="predicted"/>
<name>A0AAN5I3G9_9BILA</name>
<protein>
    <submittedName>
        <fullName evidence="1">Uncharacterized protein</fullName>
    </submittedName>
</protein>
<dbReference type="Proteomes" id="UP001328107">
    <property type="component" value="Unassembled WGS sequence"/>
</dbReference>
<organism evidence="1 2">
    <name type="scientific">Pristionchus mayeri</name>
    <dbReference type="NCBI Taxonomy" id="1317129"/>
    <lineage>
        <taxon>Eukaryota</taxon>
        <taxon>Metazoa</taxon>
        <taxon>Ecdysozoa</taxon>
        <taxon>Nematoda</taxon>
        <taxon>Chromadorea</taxon>
        <taxon>Rhabditida</taxon>
        <taxon>Rhabditina</taxon>
        <taxon>Diplogasteromorpha</taxon>
        <taxon>Diplogasteroidea</taxon>
        <taxon>Neodiplogasteridae</taxon>
        <taxon>Pristionchus</taxon>
    </lineage>
</organism>
<gene>
    <name evidence="1" type="ORF">PMAYCL1PPCAC_20310</name>
</gene>
<comment type="caution">
    <text evidence="1">The sequence shown here is derived from an EMBL/GenBank/DDBJ whole genome shotgun (WGS) entry which is preliminary data.</text>
</comment>
<dbReference type="EMBL" id="BTRK01000004">
    <property type="protein sequence ID" value="GMR50115.1"/>
    <property type="molecule type" value="Genomic_DNA"/>
</dbReference>